<comment type="caution">
    <text evidence="4">Lacks conserved residue(s) required for the propagation of feature annotation.</text>
</comment>
<evidence type="ECO:0000313" key="10">
    <source>
        <dbReference type="Proteomes" id="UP000183952"/>
    </source>
</evidence>
<dbReference type="AlphaFoldDB" id="A0A1M6SUA5"/>
<feature type="domain" description="Pseudouridine synthase I TruA alpha/beta" evidence="8">
    <location>
        <begin position="9"/>
        <end position="107"/>
    </location>
</feature>
<dbReference type="EC" id="5.4.99.12" evidence="4"/>
<dbReference type="PANTHER" id="PTHR11142">
    <property type="entry name" value="PSEUDOURIDYLATE SYNTHASE"/>
    <property type="match status" value="1"/>
</dbReference>
<dbReference type="NCBIfam" id="TIGR00071">
    <property type="entry name" value="hisT_truA"/>
    <property type="match status" value="1"/>
</dbReference>
<dbReference type="Proteomes" id="UP000183952">
    <property type="component" value="Unassembled WGS sequence"/>
</dbReference>
<proteinExistence type="inferred from homology"/>
<dbReference type="InterPro" id="IPR020103">
    <property type="entry name" value="PsdUridine_synth_cat_dom_sf"/>
</dbReference>
<evidence type="ECO:0000256" key="4">
    <source>
        <dbReference type="HAMAP-Rule" id="MF_00171"/>
    </source>
</evidence>
<dbReference type="STRING" id="1121331.SAMN02745248_02645"/>
<evidence type="ECO:0000256" key="7">
    <source>
        <dbReference type="RuleBase" id="RU003792"/>
    </source>
</evidence>
<comment type="function">
    <text evidence="4">Formation of pseudouridine at positions 38, 39 and 40 in the anticodon stem and loop of transfer RNAs.</text>
</comment>
<dbReference type="PIRSF" id="PIRSF001430">
    <property type="entry name" value="tRNA_psdUrid_synth"/>
    <property type="match status" value="1"/>
</dbReference>
<dbReference type="SUPFAM" id="SSF55120">
    <property type="entry name" value="Pseudouridine synthase"/>
    <property type="match status" value="1"/>
</dbReference>
<evidence type="ECO:0000256" key="3">
    <source>
        <dbReference type="ARBA" id="ARBA00023235"/>
    </source>
</evidence>
<gene>
    <name evidence="4" type="primary">truA</name>
    <name evidence="9" type="ORF">SAMN02745248_02645</name>
</gene>
<dbReference type="CDD" id="cd02570">
    <property type="entry name" value="PseudoU_synth_EcTruA"/>
    <property type="match status" value="1"/>
</dbReference>
<dbReference type="FunFam" id="3.30.70.580:FF:000001">
    <property type="entry name" value="tRNA pseudouridine synthase A"/>
    <property type="match status" value="1"/>
</dbReference>
<evidence type="ECO:0000256" key="2">
    <source>
        <dbReference type="ARBA" id="ARBA00022694"/>
    </source>
</evidence>
<name>A0A1M6SUA5_9CLOT</name>
<sequence length="247" mass="28495">MKNIKLVLEYDGSNYIGWQRQKTETRVHSIQYVIENTLKELLREDVTVIGCSRTDSGVHARQYVLNFNTETSIPADRIKYALNDKLPEDIVVLNSEETSMDFHARYSSKGKLYMYTIVNREARLTIDRRYAYQHKWQLDMALMREACKYFIGTHDFKSFMKKGSSVKTTVRTISSLEVQEQGDFIRIYAAADGFLYNMVRIIVGTLLEVGEGKIQPEDIVRIIESRDRNKAGKTAPAQGLTLLEVLY</sequence>
<keyword evidence="3 4" id="KW-0413">Isomerase</keyword>
<dbReference type="PANTHER" id="PTHR11142:SF0">
    <property type="entry name" value="TRNA PSEUDOURIDINE SYNTHASE-LIKE 1"/>
    <property type="match status" value="1"/>
</dbReference>
<evidence type="ECO:0000256" key="1">
    <source>
        <dbReference type="ARBA" id="ARBA00009375"/>
    </source>
</evidence>
<dbReference type="RefSeq" id="WP_072904530.1">
    <property type="nucleotide sequence ID" value="NZ_FRAD01000031.1"/>
</dbReference>
<dbReference type="InterPro" id="IPR020097">
    <property type="entry name" value="PsdUridine_synth_TruA_a/b_dom"/>
</dbReference>
<comment type="similarity">
    <text evidence="1 4 7">Belongs to the tRNA pseudouridine synthase TruA family.</text>
</comment>
<feature type="active site" description="Nucleophile" evidence="4 5">
    <location>
        <position position="55"/>
    </location>
</feature>
<comment type="catalytic activity">
    <reaction evidence="4 7">
        <text>uridine(38/39/40) in tRNA = pseudouridine(38/39/40) in tRNA</text>
        <dbReference type="Rhea" id="RHEA:22376"/>
        <dbReference type="Rhea" id="RHEA-COMP:10085"/>
        <dbReference type="Rhea" id="RHEA-COMP:10087"/>
        <dbReference type="ChEBI" id="CHEBI:65314"/>
        <dbReference type="ChEBI" id="CHEBI:65315"/>
        <dbReference type="EC" id="5.4.99.12"/>
    </reaction>
</comment>
<dbReference type="Gene3D" id="3.30.70.660">
    <property type="entry name" value="Pseudouridine synthase I, catalytic domain, C-terminal subdomain"/>
    <property type="match status" value="1"/>
</dbReference>
<dbReference type="OrthoDB" id="9811823at2"/>
<dbReference type="GO" id="GO:0160147">
    <property type="term" value="F:tRNA pseudouridine(38-40) synthase activity"/>
    <property type="evidence" value="ECO:0007669"/>
    <property type="project" value="UniProtKB-EC"/>
</dbReference>
<dbReference type="GO" id="GO:0031119">
    <property type="term" value="P:tRNA pseudouridine synthesis"/>
    <property type="evidence" value="ECO:0007669"/>
    <property type="project" value="UniProtKB-UniRule"/>
</dbReference>
<protein>
    <recommendedName>
        <fullName evidence="4">tRNA pseudouridine synthase A</fullName>
        <ecNumber evidence="4">5.4.99.12</ecNumber>
    </recommendedName>
    <alternativeName>
        <fullName evidence="4">tRNA pseudouridine(38-40) synthase</fullName>
    </alternativeName>
    <alternativeName>
        <fullName evidence="4">tRNA pseudouridylate synthase I</fullName>
    </alternativeName>
    <alternativeName>
        <fullName evidence="4">tRNA-uridine isomerase I</fullName>
    </alternativeName>
</protein>
<dbReference type="InterPro" id="IPR020094">
    <property type="entry name" value="TruA/RsuA/RluB/E/F_N"/>
</dbReference>
<dbReference type="HAMAP" id="MF_00171">
    <property type="entry name" value="TruA"/>
    <property type="match status" value="1"/>
</dbReference>
<dbReference type="Pfam" id="PF01416">
    <property type="entry name" value="PseudoU_synth_1"/>
    <property type="match status" value="2"/>
</dbReference>
<feature type="binding site" evidence="4 6">
    <location>
        <position position="113"/>
    </location>
    <ligand>
        <name>substrate</name>
    </ligand>
</feature>
<evidence type="ECO:0000313" key="9">
    <source>
        <dbReference type="EMBL" id="SHK48227.1"/>
    </source>
</evidence>
<dbReference type="InterPro" id="IPR001406">
    <property type="entry name" value="PsdUridine_synth_TruA"/>
</dbReference>
<dbReference type="GO" id="GO:0003723">
    <property type="term" value="F:RNA binding"/>
    <property type="evidence" value="ECO:0007669"/>
    <property type="project" value="InterPro"/>
</dbReference>
<keyword evidence="2 4" id="KW-0819">tRNA processing</keyword>
<feature type="domain" description="Pseudouridine synthase I TruA alpha/beta" evidence="8">
    <location>
        <begin position="146"/>
        <end position="247"/>
    </location>
</feature>
<keyword evidence="10" id="KW-1185">Reference proteome</keyword>
<organism evidence="9 10">
    <name type="scientific">Hathewaya proteolytica DSM 3090</name>
    <dbReference type="NCBI Taxonomy" id="1121331"/>
    <lineage>
        <taxon>Bacteria</taxon>
        <taxon>Bacillati</taxon>
        <taxon>Bacillota</taxon>
        <taxon>Clostridia</taxon>
        <taxon>Eubacteriales</taxon>
        <taxon>Clostridiaceae</taxon>
        <taxon>Hathewaya</taxon>
    </lineage>
</organism>
<evidence type="ECO:0000256" key="6">
    <source>
        <dbReference type="PIRSR" id="PIRSR001430-2"/>
    </source>
</evidence>
<dbReference type="InterPro" id="IPR020095">
    <property type="entry name" value="PsdUridine_synth_TruA_C"/>
</dbReference>
<evidence type="ECO:0000259" key="8">
    <source>
        <dbReference type="Pfam" id="PF01416"/>
    </source>
</evidence>
<dbReference type="Gene3D" id="3.30.70.580">
    <property type="entry name" value="Pseudouridine synthase I, catalytic domain, N-terminal subdomain"/>
    <property type="match status" value="1"/>
</dbReference>
<comment type="subunit">
    <text evidence="4">Homodimer.</text>
</comment>
<evidence type="ECO:0000256" key="5">
    <source>
        <dbReference type="PIRSR" id="PIRSR001430-1"/>
    </source>
</evidence>
<reference evidence="9 10" key="1">
    <citation type="submission" date="2016-11" db="EMBL/GenBank/DDBJ databases">
        <authorList>
            <person name="Jaros S."/>
            <person name="Januszkiewicz K."/>
            <person name="Wedrychowicz H."/>
        </authorList>
    </citation>
    <scope>NUCLEOTIDE SEQUENCE [LARGE SCALE GENOMIC DNA]</scope>
    <source>
        <strain evidence="9 10">DSM 3090</strain>
    </source>
</reference>
<dbReference type="EMBL" id="FRAD01000031">
    <property type="protein sequence ID" value="SHK48227.1"/>
    <property type="molecule type" value="Genomic_DNA"/>
</dbReference>
<accession>A0A1M6SUA5</accession>